<feature type="compositionally biased region" description="Acidic residues" evidence="1">
    <location>
        <begin position="108"/>
        <end position="122"/>
    </location>
</feature>
<feature type="region of interest" description="Disordered" evidence="1">
    <location>
        <begin position="1373"/>
        <end position="1429"/>
    </location>
</feature>
<proteinExistence type="predicted"/>
<protein>
    <submittedName>
        <fullName evidence="2">Uncharacterized protein</fullName>
    </submittedName>
</protein>
<feature type="compositionally biased region" description="Acidic residues" evidence="1">
    <location>
        <begin position="1533"/>
        <end position="1563"/>
    </location>
</feature>
<reference evidence="2 3" key="1">
    <citation type="journal article" date="2018" name="Cell">
        <title>The Chara Genome: Secondary Complexity and Implications for Plant Terrestrialization.</title>
        <authorList>
            <person name="Nishiyama T."/>
            <person name="Sakayama H."/>
            <person name="Vries J.D."/>
            <person name="Buschmann H."/>
            <person name="Saint-Marcoux D."/>
            <person name="Ullrich K.K."/>
            <person name="Haas F.B."/>
            <person name="Vanderstraeten L."/>
            <person name="Becker D."/>
            <person name="Lang D."/>
            <person name="Vosolsobe S."/>
            <person name="Rombauts S."/>
            <person name="Wilhelmsson P.K.I."/>
            <person name="Janitza P."/>
            <person name="Kern R."/>
            <person name="Heyl A."/>
            <person name="Rumpler F."/>
            <person name="Villalobos L.I.A.C."/>
            <person name="Clay J.M."/>
            <person name="Skokan R."/>
            <person name="Toyoda A."/>
            <person name="Suzuki Y."/>
            <person name="Kagoshima H."/>
            <person name="Schijlen E."/>
            <person name="Tajeshwar N."/>
            <person name="Catarino B."/>
            <person name="Hetherington A.J."/>
            <person name="Saltykova A."/>
            <person name="Bonnot C."/>
            <person name="Breuninger H."/>
            <person name="Symeonidi A."/>
            <person name="Radhakrishnan G.V."/>
            <person name="Van Nieuwerburgh F."/>
            <person name="Deforce D."/>
            <person name="Chang C."/>
            <person name="Karol K.G."/>
            <person name="Hedrich R."/>
            <person name="Ulvskov P."/>
            <person name="Glockner G."/>
            <person name="Delwiche C.F."/>
            <person name="Petrasek J."/>
            <person name="Van de Peer Y."/>
            <person name="Friml J."/>
            <person name="Beilby M."/>
            <person name="Dolan L."/>
            <person name="Kohara Y."/>
            <person name="Sugano S."/>
            <person name="Fujiyama A."/>
            <person name="Delaux P.-M."/>
            <person name="Quint M."/>
            <person name="TheiBen G."/>
            <person name="Hagemann M."/>
            <person name="Harholt J."/>
            <person name="Dunand C."/>
            <person name="Zachgo S."/>
            <person name="Langdale J."/>
            <person name="Maumus F."/>
            <person name="Straeten D.V.D."/>
            <person name="Gould S.B."/>
            <person name="Rensing S.A."/>
        </authorList>
    </citation>
    <scope>NUCLEOTIDE SEQUENCE [LARGE SCALE GENOMIC DNA]</scope>
    <source>
        <strain evidence="2 3">S276</strain>
    </source>
</reference>
<dbReference type="Gramene" id="GBG79264">
    <property type="protein sequence ID" value="GBG79264"/>
    <property type="gene ID" value="CBR_g29416"/>
</dbReference>
<feature type="region of interest" description="Disordered" evidence="1">
    <location>
        <begin position="1067"/>
        <end position="1091"/>
    </location>
</feature>
<keyword evidence="3" id="KW-1185">Reference proteome</keyword>
<gene>
    <name evidence="2" type="ORF">CBR_g29416</name>
</gene>
<feature type="region of interest" description="Disordered" evidence="1">
    <location>
        <begin position="1477"/>
        <end position="1619"/>
    </location>
</feature>
<feature type="compositionally biased region" description="Polar residues" evidence="1">
    <location>
        <begin position="1067"/>
        <end position="1082"/>
    </location>
</feature>
<organism evidence="2 3">
    <name type="scientific">Chara braunii</name>
    <name type="common">Braun's stonewort</name>
    <dbReference type="NCBI Taxonomy" id="69332"/>
    <lineage>
        <taxon>Eukaryota</taxon>
        <taxon>Viridiplantae</taxon>
        <taxon>Streptophyta</taxon>
        <taxon>Charophyceae</taxon>
        <taxon>Charales</taxon>
        <taxon>Characeae</taxon>
        <taxon>Chara</taxon>
    </lineage>
</organism>
<feature type="compositionally biased region" description="Basic and acidic residues" evidence="1">
    <location>
        <begin position="1413"/>
        <end position="1428"/>
    </location>
</feature>
<sequence>MLEDKNIALDVPCDVNPSLELSLPLKLCSGCESSGAAVEGGDLGSGPATQLHHGESRGQFDDSEDEGSAPPLSDMRRSVLSIPGVQTDAPVQRKSTGPAVQVAAYSEVDLEASEGQGVEEVDAGGLGSQGAPQKRRGDRPDEFAGSTKKLKSKAPRTAGEKRKGTEGEQGRQVAKRPSSRQKQPESGPSSPSTTGTPIDVDAGYFLEYKDGVRTKREFDISPAQVVDLGDWEDLYNQRSLDPVLVEGIKEAMRLAFENKAQSYDLPTLKLAPLGLDKPTPGTKAERLRPEDWRDELAGQYYYYAVCGQHNAAAARSLLGSEVARKYNFERWPARMVYFSDDDFEGYFLVSSQDNKKDLKAPPRQLKLSMRDIRWQWKRAGCPRAVMGNLNGKQDQISRARRPSGNKALAGENVWKLAVDFFEKWETGKLLGHDGAKWIMRKKKVKNVKPGVAYIHNDKLGRKEVVYNVPVDPPTKKGKKEKEEGEWFVQVPEPDAHCWKTMESLTDNKKCRVLKNVLACEVVWVQAGSPASAKLGKLSVQEVVNLVKCDRVLVRLWNYYQFKHDKRPDADWSQRFPFLKSRSAIFRQFESRGLDAELWDGSTKYVIDSSLFKDCLPYMGCDDDRSIKATEKLAGHKKLSVDWRNKVLSVLTGSRLKSREIALAEGIVHIKWNDTGDVTSIAPFGNDPLEADIRSAEVKEAVVATKSHTFVLDLCQPVDLKLWKLQAFDTLNSQLQTWCPSHWTLVVFVPRQQNLSFLASMNHLSFVKLLEGKWVRRSQQKKSFPVGNNLYTEDDRMYILFKGDDLRANTSVVYEGKLPAGAAAAVRVPQKVTQTDVSDIPFNACDWSHTSPARRGIVYGDMERNPAQFVQLLESITKKGEGVVFLGKPHARSVWEVLKAGRHVIVMEGNSELLQFTIDLVKSEVNSGAHNCEFMVVTETRARAWNNKTDMWFKFSARKRNKIYDFLFLQTWPKRDTDAEYVRRKDHMFTLLDNYHGASRMNTKTFLERLQSLYFVESEEELTFGNYSSLISTEDEETTGIEFDATTDEEGSDTESLDLQYDQHFAQHSTGSSLAGPSTSPASLVSPMAKPAPDTTPMKLLQRMQALASDHRSLRPGSDIPPDHQSWTNANIHFLPEPQSRSTEADWGHDMIWHPGVIQPAIQKGEWIVAVAVPDGGWMPLPRGSKSDFLDVARIAVLQKVRAENGSFAPEDVSVISTVGRLFVELQDKCWLELTEDYYDLDTSPSKGRVDWKIPPPNGTHVSTGSRGPEGGENEGDEAGGGKRVPGRQQDGDEAEGGSQGDTTTAEGSGGVAGEALGRQQSTDPGPECSAQSEDVPSSSACSVMAALVALHAGSVETFKSAGIRTSMLAERTERTDAQSWSGPGVASRHPKIDSGAVRDGTSPPAEDCQPLRSKREGACGGPGDRETAKFVGIRTSPGKACGGPDDRETAKFAGIRTSSGKACGGPSDRESAKFAGIRTSSGKGDQPGILVQAGGAACGGREAHSSRIDTGSGEVAALHAGEEGRVMGKEKEVEEGDTGEELEEGRDEGEEEEDEGEEGEETELAGLLGGQELDTGDNERTSGDDDDRSGESSDGFGQLYREHREEDEDDNDTALGMET</sequence>
<dbReference type="Proteomes" id="UP000265515">
    <property type="component" value="Unassembled WGS sequence"/>
</dbReference>
<evidence type="ECO:0000313" key="2">
    <source>
        <dbReference type="EMBL" id="GBG79264.1"/>
    </source>
</evidence>
<accession>A0A388LAF4</accession>
<dbReference type="EMBL" id="BFEA01000315">
    <property type="protein sequence ID" value="GBG79264.1"/>
    <property type="molecule type" value="Genomic_DNA"/>
</dbReference>
<evidence type="ECO:0000313" key="3">
    <source>
        <dbReference type="Proteomes" id="UP000265515"/>
    </source>
</evidence>
<feature type="compositionally biased region" description="Basic and acidic residues" evidence="1">
    <location>
        <begin position="158"/>
        <end position="169"/>
    </location>
</feature>
<feature type="compositionally biased region" description="Low complexity" evidence="1">
    <location>
        <begin position="186"/>
        <end position="197"/>
    </location>
</feature>
<feature type="compositionally biased region" description="Low complexity" evidence="1">
    <location>
        <begin position="1564"/>
        <end position="1573"/>
    </location>
</feature>
<feature type="compositionally biased region" description="Basic and acidic residues" evidence="1">
    <location>
        <begin position="1520"/>
        <end position="1532"/>
    </location>
</feature>
<comment type="caution">
    <text evidence="2">The sequence shown here is derived from an EMBL/GenBank/DDBJ whole genome shotgun (WGS) entry which is preliminary data.</text>
</comment>
<feature type="compositionally biased region" description="Polar residues" evidence="1">
    <location>
        <begin position="1318"/>
        <end position="1335"/>
    </location>
</feature>
<feature type="region of interest" description="Disordered" evidence="1">
    <location>
        <begin position="32"/>
        <end position="201"/>
    </location>
</feature>
<name>A0A388LAF4_CHABU</name>
<feature type="region of interest" description="Disordered" evidence="1">
    <location>
        <begin position="1243"/>
        <end position="1335"/>
    </location>
</feature>
<evidence type="ECO:0000256" key="1">
    <source>
        <dbReference type="SAM" id="MobiDB-lite"/>
    </source>
</evidence>